<dbReference type="Proteomes" id="UP000220836">
    <property type="component" value="Unassembled WGS sequence"/>
</dbReference>
<organism evidence="2 3">
    <name type="scientific">Pelagimonas varians</name>
    <dbReference type="NCBI Taxonomy" id="696760"/>
    <lineage>
        <taxon>Bacteria</taxon>
        <taxon>Pseudomonadati</taxon>
        <taxon>Pseudomonadota</taxon>
        <taxon>Alphaproteobacteria</taxon>
        <taxon>Rhodobacterales</taxon>
        <taxon>Roseobacteraceae</taxon>
        <taxon>Pelagimonas</taxon>
    </lineage>
</organism>
<feature type="signal peptide" evidence="1">
    <location>
        <begin position="1"/>
        <end position="26"/>
    </location>
</feature>
<dbReference type="EMBL" id="FXYH01000007">
    <property type="protein sequence ID" value="SMX42149.1"/>
    <property type="molecule type" value="Genomic_DNA"/>
</dbReference>
<protein>
    <submittedName>
        <fullName evidence="2">Uncharacterized protein</fullName>
    </submittedName>
</protein>
<gene>
    <name evidence="2" type="ORF">PEV8663_02426</name>
</gene>
<sequence length="464" mass="52092">MFYSVRRMFKLFFHFTVFLFSGLATQADTLDGSSIFSFNKSIEEITSKLSAEENFHFEAGIYHILFSDEKYNGIPPRFLPVYLKQAFVSSLEKLDGLYFATVIETGKANLLHPEFLDSMLSVGKMGNAEKLLIEAIEDDPKRASALLRDISGKYVRAECDEAFFDSPVFSSDPYLKLFPEGSENNASTLVEYLTKPRGSVPDQKLEKLEILGLPPTTFLSHEPQVNFWRSRNSLGQGVYQLTISTNLTFGKNYFKWLAMSLTEKHIPESTCERRYKDHNDYLMSVNGADIQIDNTFTTEIWKCGRIDLGIGSKGFKTKIGKTTSSQTFSISTELDPDEYVLNFEFSAEDEKLGVLENINQSLDFGIGTSRLNGLSNASGLDWKQVATATQFDTVQSLRNRKMSYIGGDASDLALYVEAKLLNPLNLYEACVAAEDMVSEGPFILPANILVDAVFLFSEKEGNLR</sequence>
<name>A0A238KH35_9RHOB</name>
<accession>A0A238KH35</accession>
<evidence type="ECO:0000313" key="2">
    <source>
        <dbReference type="EMBL" id="SMX42149.1"/>
    </source>
</evidence>
<evidence type="ECO:0000313" key="3">
    <source>
        <dbReference type="Proteomes" id="UP000220836"/>
    </source>
</evidence>
<proteinExistence type="predicted"/>
<reference evidence="2 3" key="1">
    <citation type="submission" date="2017-05" db="EMBL/GenBank/DDBJ databases">
        <authorList>
            <person name="Song R."/>
            <person name="Chenine A.L."/>
            <person name="Ruprecht R.M."/>
        </authorList>
    </citation>
    <scope>NUCLEOTIDE SEQUENCE [LARGE SCALE GENOMIC DNA]</scope>
    <source>
        <strain evidence="2 3">CECT 8663</strain>
    </source>
</reference>
<keyword evidence="3" id="KW-1185">Reference proteome</keyword>
<evidence type="ECO:0000256" key="1">
    <source>
        <dbReference type="SAM" id="SignalP"/>
    </source>
</evidence>
<keyword evidence="1" id="KW-0732">Signal</keyword>
<dbReference type="AlphaFoldDB" id="A0A238KH35"/>
<dbReference type="RefSeq" id="WP_170125800.1">
    <property type="nucleotide sequence ID" value="NZ_FXYH01000007.1"/>
</dbReference>
<feature type="chain" id="PRO_5012150218" evidence="1">
    <location>
        <begin position="27"/>
        <end position="464"/>
    </location>
</feature>